<accession>A0A1H3W856</accession>
<feature type="signal peptide" evidence="1">
    <location>
        <begin position="1"/>
        <end position="20"/>
    </location>
</feature>
<gene>
    <name evidence="2" type="ORF">SAMN05660648_00769</name>
</gene>
<protein>
    <recommendedName>
        <fullName evidence="4">Lipoprotein</fullName>
    </recommendedName>
</protein>
<evidence type="ECO:0000313" key="2">
    <source>
        <dbReference type="EMBL" id="SDZ83180.1"/>
    </source>
</evidence>
<dbReference type="OrthoDB" id="1668719at2"/>
<keyword evidence="1" id="KW-0732">Signal</keyword>
<evidence type="ECO:0000313" key="3">
    <source>
        <dbReference type="Proteomes" id="UP000183469"/>
    </source>
</evidence>
<reference evidence="2 3" key="1">
    <citation type="submission" date="2016-10" db="EMBL/GenBank/DDBJ databases">
        <authorList>
            <person name="de Groot N.N."/>
        </authorList>
    </citation>
    <scope>NUCLEOTIDE SEQUENCE [LARGE SCALE GENOMIC DNA]</scope>
    <source>
        <strain evidence="2 3">DSM 2872</strain>
    </source>
</reference>
<organism evidence="2 3">
    <name type="scientific">Selenomonas ruminantium</name>
    <dbReference type="NCBI Taxonomy" id="971"/>
    <lineage>
        <taxon>Bacteria</taxon>
        <taxon>Bacillati</taxon>
        <taxon>Bacillota</taxon>
        <taxon>Negativicutes</taxon>
        <taxon>Selenomonadales</taxon>
        <taxon>Selenomonadaceae</taxon>
        <taxon>Selenomonas</taxon>
    </lineage>
</organism>
<dbReference type="EMBL" id="FNQG01000003">
    <property type="protein sequence ID" value="SDZ83180.1"/>
    <property type="molecule type" value="Genomic_DNA"/>
</dbReference>
<feature type="chain" id="PRO_5038660847" description="Lipoprotein" evidence="1">
    <location>
        <begin position="21"/>
        <end position="427"/>
    </location>
</feature>
<proteinExistence type="predicted"/>
<dbReference type="PROSITE" id="PS51257">
    <property type="entry name" value="PROKAR_LIPOPROTEIN"/>
    <property type="match status" value="1"/>
</dbReference>
<dbReference type="Proteomes" id="UP000183469">
    <property type="component" value="Unassembled WGS sequence"/>
</dbReference>
<dbReference type="AlphaFoldDB" id="A0A1H3W856"/>
<dbReference type="RefSeq" id="WP_074671041.1">
    <property type="nucleotide sequence ID" value="NZ_FNQG01000003.1"/>
</dbReference>
<sequence>MIMVRMVCSVFLLMSCILFSACGPTSFTDYAKQTTVKSFPHVPIGKALDNYFEDTDWEYRGEDKKLNPNYKHFVVFTGIRDGKKEIIPFGSKDGKKYEVVTEISGGIKNENVMYDEETNEILDTNIWFALMEYRVPKGDKKGDVDKYIEIVKKSPIKNLVKVDSKNSVDDMTVEAGMKLIIDNDKWSAFNGKDGEKVVEVTGTVSNKDYTDEYSKKHAGEQVVIQFLLDDNNKVWGGYTSMGGGFSGVDIILSSVIKNSSQSGFTSSASQQGNNPNLASATAEFNKWGYKGTILATSYGHSNKGYLSRLSDGSVVLLDKINKRIVKVSPASAIEQIAGYQGSGKRTIRLELTIYGDSRDSDADNGAWSGNNHILPVTVEYNYENGQHIPYMIKSGAGASQASYDNYLYEQKNVDAVNMIIEEAAAMK</sequence>
<evidence type="ECO:0008006" key="4">
    <source>
        <dbReference type="Google" id="ProtNLM"/>
    </source>
</evidence>
<name>A0A1H3W856_SELRU</name>
<evidence type="ECO:0000256" key="1">
    <source>
        <dbReference type="SAM" id="SignalP"/>
    </source>
</evidence>